<dbReference type="PANTHER" id="PTHR40265:SF1">
    <property type="entry name" value="GLYOXALASE-LIKE DOMAIN-CONTAINING PROTEIN"/>
    <property type="match status" value="1"/>
</dbReference>
<comment type="caution">
    <text evidence="2">The sequence shown here is derived from an EMBL/GenBank/DDBJ whole genome shotgun (WGS) entry which is preliminary data.</text>
</comment>
<dbReference type="OrthoDB" id="9111355at2"/>
<dbReference type="Gene3D" id="3.10.180.10">
    <property type="entry name" value="2,3-Dihydroxybiphenyl 1,2-Dioxygenase, domain 1"/>
    <property type="match status" value="1"/>
</dbReference>
<dbReference type="PANTHER" id="PTHR40265">
    <property type="entry name" value="BLL2707 PROTEIN"/>
    <property type="match status" value="1"/>
</dbReference>
<organism evidence="2 3">
    <name type="scientific">Cytobacillus oceanisediminis</name>
    <dbReference type="NCBI Taxonomy" id="665099"/>
    <lineage>
        <taxon>Bacteria</taxon>
        <taxon>Bacillati</taxon>
        <taxon>Bacillota</taxon>
        <taxon>Bacilli</taxon>
        <taxon>Bacillales</taxon>
        <taxon>Bacillaceae</taxon>
        <taxon>Cytobacillus</taxon>
    </lineage>
</organism>
<dbReference type="Proteomes" id="UP000247150">
    <property type="component" value="Unassembled WGS sequence"/>
</dbReference>
<dbReference type="RefSeq" id="WP_110062786.1">
    <property type="nucleotide sequence ID" value="NZ_QGTW01000001.1"/>
</dbReference>
<proteinExistence type="predicted"/>
<sequence length="264" mass="30318">MELKLDHIVHFIKGHPAKAVNAWKNQGYHAAMGGSHENWGTYNSLLYIGHAYLEFLSVEKKEIADQTDNPLITQLTQDLQNGEGVGQICFRTNNMRELQRELENKGCETHPIFKGSRKREDGSTISWSMLFIKNNPQHIYPFFIDWGMEDDIRFQELKRLGMLDDKLEDASVQAIFIAAEDSEKSAKEWTKLFPFKIRDTYKTSNQREKRTSIQAGSTEIFFCQPLNEESEASAVLKTRGEKPFAIQFAPSLKKEVNLFGSSYL</sequence>
<evidence type="ECO:0000313" key="2">
    <source>
        <dbReference type="EMBL" id="PWW31786.1"/>
    </source>
</evidence>
<protein>
    <submittedName>
        <fullName evidence="2">Glyoxalase-like protein</fullName>
    </submittedName>
</protein>
<evidence type="ECO:0000313" key="3">
    <source>
        <dbReference type="Proteomes" id="UP000247150"/>
    </source>
</evidence>
<dbReference type="InterPro" id="IPR025870">
    <property type="entry name" value="Glyoxalase-like_dom"/>
</dbReference>
<name>A0A2V3A500_9BACI</name>
<dbReference type="Pfam" id="PF13468">
    <property type="entry name" value="Glyoxalase_3"/>
    <property type="match status" value="1"/>
</dbReference>
<reference evidence="2 3" key="1">
    <citation type="submission" date="2018-05" db="EMBL/GenBank/DDBJ databases">
        <title>Freshwater and sediment microbial communities from various areas in North America, analyzing microbe dynamics in response to fracking.</title>
        <authorList>
            <person name="Lamendella R."/>
        </authorList>
    </citation>
    <scope>NUCLEOTIDE SEQUENCE [LARGE SCALE GENOMIC DNA]</scope>
    <source>
        <strain evidence="2 3">15_TX</strain>
    </source>
</reference>
<gene>
    <name evidence="2" type="ORF">DFO73_10139</name>
</gene>
<dbReference type="SUPFAM" id="SSF54593">
    <property type="entry name" value="Glyoxalase/Bleomycin resistance protein/Dihydroxybiphenyl dioxygenase"/>
    <property type="match status" value="1"/>
</dbReference>
<accession>A0A2V3A500</accession>
<evidence type="ECO:0000259" key="1">
    <source>
        <dbReference type="Pfam" id="PF13468"/>
    </source>
</evidence>
<dbReference type="InterPro" id="IPR029068">
    <property type="entry name" value="Glyas_Bleomycin-R_OHBP_Dase"/>
</dbReference>
<feature type="domain" description="Glyoxalase-like" evidence="1">
    <location>
        <begin position="5"/>
        <end position="193"/>
    </location>
</feature>
<dbReference type="EMBL" id="QGTW01000001">
    <property type="protein sequence ID" value="PWW31786.1"/>
    <property type="molecule type" value="Genomic_DNA"/>
</dbReference>
<dbReference type="AlphaFoldDB" id="A0A2V3A500"/>